<feature type="transmembrane region" description="Helical" evidence="7">
    <location>
        <begin position="346"/>
        <end position="368"/>
    </location>
</feature>
<gene>
    <name evidence="9" type="ORF">ACFY05_41165</name>
</gene>
<dbReference type="Pfam" id="PF07690">
    <property type="entry name" value="MFS_1"/>
    <property type="match status" value="1"/>
</dbReference>
<feature type="domain" description="Major facilitator superfamily (MFS) profile" evidence="8">
    <location>
        <begin position="1"/>
        <end position="399"/>
    </location>
</feature>
<accession>A0ABW6VIR8</accession>
<keyword evidence="3 7" id="KW-0812">Transmembrane</keyword>
<feature type="transmembrane region" description="Helical" evidence="7">
    <location>
        <begin position="255"/>
        <end position="274"/>
    </location>
</feature>
<dbReference type="InterPro" id="IPR020846">
    <property type="entry name" value="MFS_dom"/>
</dbReference>
<feature type="transmembrane region" description="Helical" evidence="7">
    <location>
        <begin position="148"/>
        <end position="173"/>
    </location>
</feature>
<feature type="transmembrane region" description="Helical" evidence="7">
    <location>
        <begin position="374"/>
        <end position="394"/>
    </location>
</feature>
<dbReference type="RefSeq" id="WP_387347967.1">
    <property type="nucleotide sequence ID" value="NZ_JBIAXI010000046.1"/>
</dbReference>
<feature type="transmembrane region" description="Helical" evidence="7">
    <location>
        <begin position="63"/>
        <end position="85"/>
    </location>
</feature>
<dbReference type="Gene3D" id="1.20.1250.20">
    <property type="entry name" value="MFS general substrate transporter like domains"/>
    <property type="match status" value="1"/>
</dbReference>
<dbReference type="Proteomes" id="UP001602119">
    <property type="component" value="Unassembled WGS sequence"/>
</dbReference>
<protein>
    <submittedName>
        <fullName evidence="9">MFS transporter</fullName>
    </submittedName>
</protein>
<sequence>ARKQRFTGGNGPRRGIGPGIDHKKSRGASRLSTFTVVSSEMMPVGLLTPIADTLSVPDGVTGLSLTITGIIAAAVSPFVPALIGLRDRKKVLVAFMILLSLANALTAIAPSFLMLASARILLGISMGMVWALAAGLGPRIVDGSRIALATALIFSGVSIASVIGVPLGTYIAAFLGWRAAFWALALLGVVATAVLIGTLPALPVHERSRLDGILDVLRNRGVAAGLAITALVVFGHFTGYTYVRPILEIDVGMSAGLIAACLLVYGLAGVAGNFTLGPLAGGYTKGIVASVLAGVALAAVLLPFATASTVTTLIVLIVWGVSYGAVSVSTQTWVRKADPVRIEASAALWAGVFNASIALGAFAGGIVIDNAGNHAVMFSASLITLAGLIVAITSRPHRPAPGRRREELVTTECSGRARDVGGQGA</sequence>
<evidence type="ECO:0000256" key="6">
    <source>
        <dbReference type="SAM" id="MobiDB-lite"/>
    </source>
</evidence>
<comment type="caution">
    <text evidence="9">The sequence shown here is derived from an EMBL/GenBank/DDBJ whole genome shotgun (WGS) entry which is preliminary data.</text>
</comment>
<dbReference type="PANTHER" id="PTHR43124:SF3">
    <property type="entry name" value="CHLORAMPHENICOL EFFLUX PUMP RV0191"/>
    <property type="match status" value="1"/>
</dbReference>
<proteinExistence type="predicted"/>
<name>A0ABW6VIR8_MICFU</name>
<dbReference type="InterPro" id="IPR050189">
    <property type="entry name" value="MFS_Efflux_Transporters"/>
</dbReference>
<evidence type="ECO:0000259" key="8">
    <source>
        <dbReference type="PROSITE" id="PS50850"/>
    </source>
</evidence>
<evidence type="ECO:0000256" key="3">
    <source>
        <dbReference type="ARBA" id="ARBA00022692"/>
    </source>
</evidence>
<evidence type="ECO:0000256" key="5">
    <source>
        <dbReference type="ARBA" id="ARBA00023136"/>
    </source>
</evidence>
<dbReference type="EMBL" id="JBIAXI010000046">
    <property type="protein sequence ID" value="MFF4779247.1"/>
    <property type="molecule type" value="Genomic_DNA"/>
</dbReference>
<reference evidence="9 10" key="1">
    <citation type="submission" date="2024-10" db="EMBL/GenBank/DDBJ databases">
        <title>The Natural Products Discovery Center: Release of the First 8490 Sequenced Strains for Exploring Actinobacteria Biosynthetic Diversity.</title>
        <authorList>
            <person name="Kalkreuter E."/>
            <person name="Kautsar S.A."/>
            <person name="Yang D."/>
            <person name="Bader C.D."/>
            <person name="Teijaro C.N."/>
            <person name="Fluegel L."/>
            <person name="Davis C.M."/>
            <person name="Simpson J.R."/>
            <person name="Lauterbach L."/>
            <person name="Steele A.D."/>
            <person name="Gui C."/>
            <person name="Meng S."/>
            <person name="Li G."/>
            <person name="Viehrig K."/>
            <person name="Ye F."/>
            <person name="Su P."/>
            <person name="Kiefer A.F."/>
            <person name="Nichols A."/>
            <person name="Cepeda A.J."/>
            <person name="Yan W."/>
            <person name="Fan B."/>
            <person name="Jiang Y."/>
            <person name="Adhikari A."/>
            <person name="Zheng C.-J."/>
            <person name="Schuster L."/>
            <person name="Cowan T.M."/>
            <person name="Smanski M.J."/>
            <person name="Chevrette M.G."/>
            <person name="De Carvalho L.P.S."/>
            <person name="Shen B."/>
        </authorList>
    </citation>
    <scope>NUCLEOTIDE SEQUENCE [LARGE SCALE GENOMIC DNA]</scope>
    <source>
        <strain evidence="9 10">NPDC001281</strain>
    </source>
</reference>
<evidence type="ECO:0000256" key="7">
    <source>
        <dbReference type="SAM" id="Phobius"/>
    </source>
</evidence>
<dbReference type="SUPFAM" id="SSF103473">
    <property type="entry name" value="MFS general substrate transporter"/>
    <property type="match status" value="1"/>
</dbReference>
<feature type="region of interest" description="Disordered" evidence="6">
    <location>
        <begin position="1"/>
        <end position="27"/>
    </location>
</feature>
<keyword evidence="4 7" id="KW-1133">Transmembrane helix</keyword>
<evidence type="ECO:0000256" key="4">
    <source>
        <dbReference type="ARBA" id="ARBA00022989"/>
    </source>
</evidence>
<evidence type="ECO:0000313" key="10">
    <source>
        <dbReference type="Proteomes" id="UP001602119"/>
    </source>
</evidence>
<feature type="transmembrane region" description="Helical" evidence="7">
    <location>
        <begin position="179"/>
        <end position="202"/>
    </location>
</feature>
<feature type="transmembrane region" description="Helical" evidence="7">
    <location>
        <begin position="222"/>
        <end position="243"/>
    </location>
</feature>
<comment type="subcellular location">
    <subcellularLocation>
        <location evidence="1">Cell membrane</location>
        <topology evidence="1">Multi-pass membrane protein</topology>
    </subcellularLocation>
</comment>
<feature type="transmembrane region" description="Helical" evidence="7">
    <location>
        <begin position="31"/>
        <end position="51"/>
    </location>
</feature>
<dbReference type="InterPro" id="IPR036259">
    <property type="entry name" value="MFS_trans_sf"/>
</dbReference>
<keyword evidence="5 7" id="KW-0472">Membrane</keyword>
<evidence type="ECO:0000256" key="1">
    <source>
        <dbReference type="ARBA" id="ARBA00004651"/>
    </source>
</evidence>
<evidence type="ECO:0000256" key="2">
    <source>
        <dbReference type="ARBA" id="ARBA00022475"/>
    </source>
</evidence>
<keyword evidence="2" id="KW-1003">Cell membrane</keyword>
<dbReference type="PANTHER" id="PTHR43124">
    <property type="entry name" value="PURINE EFFLUX PUMP PBUE"/>
    <property type="match status" value="1"/>
</dbReference>
<feature type="non-terminal residue" evidence="9">
    <location>
        <position position="1"/>
    </location>
</feature>
<evidence type="ECO:0000313" key="9">
    <source>
        <dbReference type="EMBL" id="MFF4779247.1"/>
    </source>
</evidence>
<dbReference type="InterPro" id="IPR011701">
    <property type="entry name" value="MFS"/>
</dbReference>
<keyword evidence="10" id="KW-1185">Reference proteome</keyword>
<dbReference type="CDD" id="cd17324">
    <property type="entry name" value="MFS_NepI_like"/>
    <property type="match status" value="1"/>
</dbReference>
<feature type="transmembrane region" description="Helical" evidence="7">
    <location>
        <begin position="118"/>
        <end position="136"/>
    </location>
</feature>
<organism evidence="9 10">
    <name type="scientific">Microtetraspora fusca</name>
    <dbReference type="NCBI Taxonomy" id="1997"/>
    <lineage>
        <taxon>Bacteria</taxon>
        <taxon>Bacillati</taxon>
        <taxon>Actinomycetota</taxon>
        <taxon>Actinomycetes</taxon>
        <taxon>Streptosporangiales</taxon>
        <taxon>Streptosporangiaceae</taxon>
        <taxon>Microtetraspora</taxon>
    </lineage>
</organism>
<feature type="compositionally biased region" description="Gly residues" evidence="6">
    <location>
        <begin position="8"/>
        <end position="18"/>
    </location>
</feature>
<dbReference type="PROSITE" id="PS50850">
    <property type="entry name" value="MFS"/>
    <property type="match status" value="1"/>
</dbReference>
<feature type="transmembrane region" description="Helical" evidence="7">
    <location>
        <begin position="313"/>
        <end position="334"/>
    </location>
</feature>
<feature type="transmembrane region" description="Helical" evidence="7">
    <location>
        <begin position="92"/>
        <end position="112"/>
    </location>
</feature>
<feature type="transmembrane region" description="Helical" evidence="7">
    <location>
        <begin position="286"/>
        <end position="307"/>
    </location>
</feature>